<keyword evidence="2" id="KW-1185">Reference proteome</keyword>
<name>A0ABX0CT38_9NOCA</name>
<comment type="caution">
    <text evidence="1">The sequence shown here is derived from an EMBL/GenBank/DDBJ whole genome shotgun (WGS) entry which is preliminary data.</text>
</comment>
<proteinExistence type="predicted"/>
<accession>A0ABX0CT38</accession>
<dbReference type="InterPro" id="IPR036661">
    <property type="entry name" value="Luciferase-like_sf"/>
</dbReference>
<dbReference type="Gene3D" id="3.20.20.30">
    <property type="entry name" value="Luciferase-like domain"/>
    <property type="match status" value="1"/>
</dbReference>
<evidence type="ECO:0000313" key="1">
    <source>
        <dbReference type="EMBL" id="NEW59022.1"/>
    </source>
</evidence>
<gene>
    <name evidence="1" type="ORF">GV794_25770</name>
</gene>
<organism evidence="1 2">
    <name type="scientific">Nocardia cyriacigeorgica</name>
    <dbReference type="NCBI Taxonomy" id="135487"/>
    <lineage>
        <taxon>Bacteria</taxon>
        <taxon>Bacillati</taxon>
        <taxon>Actinomycetota</taxon>
        <taxon>Actinomycetes</taxon>
        <taxon>Mycobacteriales</taxon>
        <taxon>Nocardiaceae</taxon>
        <taxon>Nocardia</taxon>
    </lineage>
</organism>
<evidence type="ECO:0000313" key="2">
    <source>
        <dbReference type="Proteomes" id="UP000470876"/>
    </source>
</evidence>
<dbReference type="Proteomes" id="UP000470876">
    <property type="component" value="Unassembled WGS sequence"/>
</dbReference>
<feature type="non-terminal residue" evidence="1">
    <location>
        <position position="1"/>
    </location>
</feature>
<sequence length="117" mass="12315">THPSTSAPSPPRGLRRIGERADGWLAVAQVPAGVHHIDSLKRQCAIIDAAALAAGRDPAAIASNVRINVAAGSAVDQVADTIQTLTDIGYSDLFVDLKFVVSGVDAHLEWVQRLVAR</sequence>
<protein>
    <submittedName>
        <fullName evidence="1">LLM class F420-dependent oxidoreductase</fullName>
    </submittedName>
</protein>
<dbReference type="EMBL" id="JAAGUX010000074">
    <property type="protein sequence ID" value="NEW59022.1"/>
    <property type="molecule type" value="Genomic_DNA"/>
</dbReference>
<reference evidence="1 2" key="1">
    <citation type="submission" date="2020-01" db="EMBL/GenBank/DDBJ databases">
        <title>Genetics and antimicrobial susceptibilities of Nocardia species isolated from the soil; a comparison with species isolated from humans.</title>
        <authorList>
            <person name="Carrasco G."/>
            <person name="Monzon S."/>
            <person name="Sansegundo M."/>
            <person name="Garcia E."/>
            <person name="Garrido N."/>
            <person name="Medina M.J."/>
            <person name="Villalon P."/>
            <person name="Ramirez-Arocha A.C."/>
            <person name="Jimenez P."/>
            <person name="Cuesta I."/>
            <person name="Valdezate S."/>
        </authorList>
    </citation>
    <scope>NUCLEOTIDE SEQUENCE [LARGE SCALE GENOMIC DNA]</scope>
    <source>
        <strain evidence="1 2">CNM20110649</strain>
    </source>
</reference>
<dbReference type="SUPFAM" id="SSF51679">
    <property type="entry name" value="Bacterial luciferase-like"/>
    <property type="match status" value="1"/>
</dbReference>